<feature type="transmembrane region" description="Helical" evidence="5">
    <location>
        <begin position="74"/>
        <end position="94"/>
    </location>
</feature>
<dbReference type="PROSITE" id="PS50850">
    <property type="entry name" value="MFS"/>
    <property type="match status" value="1"/>
</dbReference>
<dbReference type="InterPro" id="IPR020846">
    <property type="entry name" value="MFS_dom"/>
</dbReference>
<dbReference type="RefSeq" id="XP_013175134.1">
    <property type="nucleotide sequence ID" value="XM_013319680.1"/>
</dbReference>
<protein>
    <submittedName>
        <fullName evidence="7">Probable polyol transporter 3</fullName>
    </submittedName>
</protein>
<feature type="transmembrane region" description="Helical" evidence="5">
    <location>
        <begin position="289"/>
        <end position="311"/>
    </location>
</feature>
<keyword evidence="3 5" id="KW-1133">Transmembrane helix</keyword>
<organism evidence="7">
    <name type="scientific">Papilio xuthus</name>
    <name type="common">Asian swallowtail butterfly</name>
    <dbReference type="NCBI Taxonomy" id="66420"/>
    <lineage>
        <taxon>Eukaryota</taxon>
        <taxon>Metazoa</taxon>
        <taxon>Ecdysozoa</taxon>
        <taxon>Arthropoda</taxon>
        <taxon>Hexapoda</taxon>
        <taxon>Insecta</taxon>
        <taxon>Pterygota</taxon>
        <taxon>Neoptera</taxon>
        <taxon>Endopterygota</taxon>
        <taxon>Lepidoptera</taxon>
        <taxon>Glossata</taxon>
        <taxon>Ditrysia</taxon>
        <taxon>Papilionoidea</taxon>
        <taxon>Papilionidae</taxon>
        <taxon>Papilioninae</taxon>
        <taxon>Papilio</taxon>
    </lineage>
</organism>
<dbReference type="KEGG" id="pxu:106123396"/>
<comment type="subcellular location">
    <subcellularLocation>
        <location evidence="1">Membrane</location>
        <topology evidence="1">Multi-pass membrane protein</topology>
    </subcellularLocation>
</comment>
<reference evidence="7" key="1">
    <citation type="submission" date="2025-08" db="UniProtKB">
        <authorList>
            <consortium name="RefSeq"/>
        </authorList>
    </citation>
    <scope>IDENTIFICATION</scope>
</reference>
<feature type="transmembrane region" description="Helical" evidence="5">
    <location>
        <begin position="46"/>
        <end position="67"/>
    </location>
</feature>
<dbReference type="GO" id="GO:0022857">
    <property type="term" value="F:transmembrane transporter activity"/>
    <property type="evidence" value="ECO:0007669"/>
    <property type="project" value="InterPro"/>
</dbReference>
<evidence type="ECO:0000256" key="1">
    <source>
        <dbReference type="ARBA" id="ARBA00004141"/>
    </source>
</evidence>
<feature type="transmembrane region" description="Helical" evidence="5">
    <location>
        <begin position="161"/>
        <end position="180"/>
    </location>
</feature>
<keyword evidence="4 5" id="KW-0472">Membrane</keyword>
<dbReference type="Gene3D" id="1.20.1250.20">
    <property type="entry name" value="MFS general substrate transporter like domains"/>
    <property type="match status" value="1"/>
</dbReference>
<dbReference type="PANTHER" id="PTHR48021:SF1">
    <property type="entry name" value="GH07001P-RELATED"/>
    <property type="match status" value="1"/>
</dbReference>
<dbReference type="GO" id="GO:0016020">
    <property type="term" value="C:membrane"/>
    <property type="evidence" value="ECO:0007669"/>
    <property type="project" value="UniProtKB-SubCell"/>
</dbReference>
<feature type="transmembrane region" description="Helical" evidence="5">
    <location>
        <begin position="253"/>
        <end position="277"/>
    </location>
</feature>
<dbReference type="AlphaFoldDB" id="A0AAJ6ZLJ9"/>
<dbReference type="GeneID" id="106123396"/>
<dbReference type="InterPro" id="IPR036259">
    <property type="entry name" value="MFS_trans_sf"/>
</dbReference>
<keyword evidence="2 5" id="KW-0812">Transmembrane</keyword>
<dbReference type="Proteomes" id="UP000694872">
    <property type="component" value="Unplaced"/>
</dbReference>
<proteinExistence type="predicted"/>
<evidence type="ECO:0000256" key="5">
    <source>
        <dbReference type="SAM" id="Phobius"/>
    </source>
</evidence>
<feature type="domain" description="Major facilitator superfamily (MFS) profile" evidence="6">
    <location>
        <begin position="6"/>
        <end position="333"/>
    </location>
</feature>
<dbReference type="SUPFAM" id="SSF103473">
    <property type="entry name" value="MFS general substrate transporter"/>
    <property type="match status" value="1"/>
</dbReference>
<dbReference type="InterPro" id="IPR050549">
    <property type="entry name" value="MFS_Trehalose_Transporter"/>
</dbReference>
<dbReference type="InterPro" id="IPR005828">
    <property type="entry name" value="MFS_sugar_transport-like"/>
</dbReference>
<gene>
    <name evidence="7" type="primary">LOC106123396</name>
</gene>
<dbReference type="PANTHER" id="PTHR48021">
    <property type="match status" value="1"/>
</dbReference>
<feature type="transmembrane region" description="Helical" evidence="5">
    <location>
        <begin position="100"/>
        <end position="122"/>
    </location>
</feature>
<evidence type="ECO:0000256" key="3">
    <source>
        <dbReference type="ARBA" id="ARBA00022989"/>
    </source>
</evidence>
<accession>A0AAJ6ZLJ9</accession>
<name>A0AAJ6ZLJ9_PAPXU</name>
<dbReference type="Pfam" id="PF00083">
    <property type="entry name" value="Sugar_tr"/>
    <property type="match status" value="1"/>
</dbReference>
<evidence type="ECO:0000259" key="6">
    <source>
        <dbReference type="PROSITE" id="PS50850"/>
    </source>
</evidence>
<feature type="transmembrane region" description="Helical" evidence="5">
    <location>
        <begin position="134"/>
        <end position="155"/>
    </location>
</feature>
<evidence type="ECO:0000256" key="4">
    <source>
        <dbReference type="ARBA" id="ARBA00023136"/>
    </source>
</evidence>
<sequence>MNQLFVISSLTICSISDGFIFGQMSGMVDALLEKEDEIGLSSNDVSLIASLINLTCIIGFGLVALLGEKIGRRHTISILTVPVLISYIMVHYGYDKTTFFISRIIVGVSYGGILVLITLTMAEYTNPNKRAICVNYISSIGPSLGTMLGHVLSILLHWRTVALIGLIPTGLSAILPLFWVESPSWLATQGRFEECKEAFILLRGTGKEAEAELKLLIDTTRNTQSQVRASGIKFHKTMALLRKAMKQKYFWKLYLLSIIINIYRISAGKLLFSTLAITMLQQITGTSNILTSTLIVDGFIVLGNILSFFVLNRMKMRTHLFSLGLVANIILPD</sequence>
<evidence type="ECO:0000256" key="2">
    <source>
        <dbReference type="ARBA" id="ARBA00022692"/>
    </source>
</evidence>
<evidence type="ECO:0000313" key="7">
    <source>
        <dbReference type="RefSeq" id="XP_013175134.1"/>
    </source>
</evidence>